<dbReference type="InterPro" id="IPR002509">
    <property type="entry name" value="NODB_dom"/>
</dbReference>
<dbReference type="Pfam" id="PF01522">
    <property type="entry name" value="Polysacc_deac_1"/>
    <property type="match status" value="1"/>
</dbReference>
<dbReference type="SUPFAM" id="SSF88713">
    <property type="entry name" value="Glycoside hydrolase/deacetylase"/>
    <property type="match status" value="1"/>
</dbReference>
<feature type="transmembrane region" description="Helical" evidence="4">
    <location>
        <begin position="34"/>
        <end position="55"/>
    </location>
</feature>
<reference evidence="7" key="1">
    <citation type="submission" date="2016-10" db="EMBL/GenBank/DDBJ databases">
        <authorList>
            <person name="Varghese N."/>
            <person name="Submissions S."/>
        </authorList>
    </citation>
    <scope>NUCLEOTIDE SEQUENCE [LARGE SCALE GENOMIC DNA]</scope>
    <source>
        <strain evidence="7">DSM 43161</strain>
    </source>
</reference>
<organism evidence="6 7">
    <name type="scientific">Geodermatophilus obscurus</name>
    <dbReference type="NCBI Taxonomy" id="1861"/>
    <lineage>
        <taxon>Bacteria</taxon>
        <taxon>Bacillati</taxon>
        <taxon>Actinomycetota</taxon>
        <taxon>Actinomycetes</taxon>
        <taxon>Geodermatophilales</taxon>
        <taxon>Geodermatophilaceae</taxon>
        <taxon>Geodermatophilus</taxon>
    </lineage>
</organism>
<dbReference type="PANTHER" id="PTHR43630:SF1">
    <property type="entry name" value="POLY-BETA-1,6-N-ACETYL-D-GLUCOSAMINE SYNTHASE"/>
    <property type="match status" value="1"/>
</dbReference>
<keyword evidence="4" id="KW-0472">Membrane</keyword>
<dbReference type="GO" id="GO:0016757">
    <property type="term" value="F:glycosyltransferase activity"/>
    <property type="evidence" value="ECO:0007669"/>
    <property type="project" value="UniProtKB-KW"/>
</dbReference>
<feature type="transmembrane region" description="Helical" evidence="4">
    <location>
        <begin position="687"/>
        <end position="709"/>
    </location>
</feature>
<dbReference type="SUPFAM" id="SSF53448">
    <property type="entry name" value="Nucleotide-diphospho-sugar transferases"/>
    <property type="match status" value="1"/>
</dbReference>
<dbReference type="GO" id="GO:0016810">
    <property type="term" value="F:hydrolase activity, acting on carbon-nitrogen (but not peptide) bonds"/>
    <property type="evidence" value="ECO:0007669"/>
    <property type="project" value="InterPro"/>
</dbReference>
<evidence type="ECO:0000256" key="2">
    <source>
        <dbReference type="ARBA" id="ARBA00022676"/>
    </source>
</evidence>
<dbReference type="Gene3D" id="3.20.20.370">
    <property type="entry name" value="Glycoside hydrolase/deacetylase"/>
    <property type="match status" value="1"/>
</dbReference>
<dbReference type="EMBL" id="FOWE01000003">
    <property type="protein sequence ID" value="SFO10548.1"/>
    <property type="molecule type" value="Genomic_DNA"/>
</dbReference>
<name>A0A1I5EG88_9ACTN</name>
<dbReference type="CDD" id="cd06423">
    <property type="entry name" value="CESA_like"/>
    <property type="match status" value="1"/>
</dbReference>
<keyword evidence="7" id="KW-1185">Reference proteome</keyword>
<protein>
    <submittedName>
        <fullName evidence="6">Biofilm PGA synthesis N-glycosyltransferase PgaC</fullName>
    </submittedName>
</protein>
<dbReference type="Proteomes" id="UP000183642">
    <property type="component" value="Unassembled WGS sequence"/>
</dbReference>
<keyword evidence="3 6" id="KW-0808">Transferase</keyword>
<sequence>MRRPLHPGRVPAAGATTHPVFANPSGRRWKRLRAVLLTLLVLAVGSVVFAVPRVLAPPALDGDSIPDGPTVLEVGEPPVVGEGPLVRVLEVLEVAGVTYGQDPFDGQVVAELPAADAAEIGSSRYVLHRYGYDDTASRTISLTFDDGPHPVYTPRLLDLLSEYGIQATFFVTGDQMVRYPDIMERIVREGHALGNHSMTHIDVNVSTAFRQQVEVVVADRVMRAITGHHASYFRLPYEGEDEESMRDDAPGILRAQQLGYAVVSHDFDPHDWAYASGQRTGEIPMPPLGEEDNITILLHDSGGTDRSLTLAYVEDLIGKATAAGYTFQSMPQVSADLRARTGTVEVSTWDRVAEGAATVLFVWPHLLLEVLFVVAIASMLGVGLFNTVLALVRSRLHRRRPVGERLPVAVLIAAYNEEVVIARTLEHVLASRYPVEQVLVVDDGSTDGTAARVRAVAVRDPRVRLLQQVNAGKWAALNRGFAAIDQPFVVTIDADTLLAPDAVEAMIERFDRPDVGAVAGVVKVGNFARNVVTRWQALEYVTQIGVDRAAAALLNAIMVVPGACAAWRTRAVLEVGGYSDATLAEDCDLTLMLHQYGWRVEQADGAVALTEAPETVDALLRQRVRWMYGTLQAVWRHRNMILRPRYGWLGMFVMPLSVLTILLPLVFTPFIAVVVVQMLVEQGPLPVLGYFGLFALVYGLLATVAVWLLRERPAHLLMVPLYRLIYEPLRAYLLYAALGTALRGVRLGWNKLARTANVDEPLPAVARPEPLGVRS</sequence>
<dbReference type="Gene3D" id="3.90.550.10">
    <property type="entry name" value="Spore Coat Polysaccharide Biosynthesis Protein SpsA, Chain A"/>
    <property type="match status" value="1"/>
</dbReference>
<dbReference type="AlphaFoldDB" id="A0A1I5EG88"/>
<feature type="transmembrane region" description="Helical" evidence="4">
    <location>
        <begin position="370"/>
        <end position="392"/>
    </location>
</feature>
<keyword evidence="4" id="KW-0812">Transmembrane</keyword>
<dbReference type="GO" id="GO:0005975">
    <property type="term" value="P:carbohydrate metabolic process"/>
    <property type="evidence" value="ECO:0007669"/>
    <property type="project" value="InterPro"/>
</dbReference>
<evidence type="ECO:0000256" key="4">
    <source>
        <dbReference type="SAM" id="Phobius"/>
    </source>
</evidence>
<dbReference type="RefSeq" id="WP_075012821.1">
    <property type="nucleotide sequence ID" value="NZ_FOWE01000003.1"/>
</dbReference>
<gene>
    <name evidence="6" type="ORF">SAMN05660359_01420</name>
</gene>
<accession>A0A1I5EG88</accession>
<dbReference type="PANTHER" id="PTHR43630">
    <property type="entry name" value="POLY-BETA-1,6-N-ACETYL-D-GLUCOSAMINE SYNTHASE"/>
    <property type="match status" value="1"/>
</dbReference>
<evidence type="ECO:0000256" key="1">
    <source>
        <dbReference type="ARBA" id="ARBA00006739"/>
    </source>
</evidence>
<feature type="domain" description="NodB homology" evidence="5">
    <location>
        <begin position="138"/>
        <end position="328"/>
    </location>
</feature>
<dbReference type="InterPro" id="IPR029044">
    <property type="entry name" value="Nucleotide-diphossugar_trans"/>
</dbReference>
<dbReference type="PROSITE" id="PS51677">
    <property type="entry name" value="NODB"/>
    <property type="match status" value="1"/>
</dbReference>
<feature type="transmembrane region" description="Helical" evidence="4">
    <location>
        <begin position="646"/>
        <end position="667"/>
    </location>
</feature>
<comment type="similarity">
    <text evidence="1">Belongs to the glycosyltransferase 2 family.</text>
</comment>
<proteinExistence type="inferred from homology"/>
<keyword evidence="2" id="KW-0328">Glycosyltransferase</keyword>
<dbReference type="Pfam" id="PF13641">
    <property type="entry name" value="Glyco_tranf_2_3"/>
    <property type="match status" value="1"/>
</dbReference>
<evidence type="ECO:0000259" key="5">
    <source>
        <dbReference type="PROSITE" id="PS51677"/>
    </source>
</evidence>
<evidence type="ECO:0000313" key="6">
    <source>
        <dbReference type="EMBL" id="SFO10548.1"/>
    </source>
</evidence>
<evidence type="ECO:0000256" key="3">
    <source>
        <dbReference type="ARBA" id="ARBA00022679"/>
    </source>
</evidence>
<dbReference type="InterPro" id="IPR011330">
    <property type="entry name" value="Glyco_hydro/deAcase_b/a-brl"/>
</dbReference>
<evidence type="ECO:0000313" key="7">
    <source>
        <dbReference type="Proteomes" id="UP000183642"/>
    </source>
</evidence>
<keyword evidence="4" id="KW-1133">Transmembrane helix</keyword>